<sequence>MGERILTLALVNLASVMERADEALLPGVYDQLGLAFGVSPAALGMLSFIRSLVQALASPLAAYLALTHDRVHIIAMGALCWAVGTAAVGISTAYWQAAICKAVTGLGLAVVVPAIQSVVADLYTKDERGLGFGWLHAAGQLGTVMGGVFATTMAARVIFGMAGWRAAFLAVAAVSLFLSFALYKFAKDFRFLAKQSSESEEPLIKSEQSSSSNIRELWKETYDVLKLRTFKVIVAQGVVGQIPWNAMTFFTLWLLLMGFTHGEAALLVALLSVGNMFGSIFGGWIGDWASKRHPNTGRIICSQFSAGVGIPLSAVLLLALPQDSRYGWTYGVTLFCMGFFMSWNSPATNWPIFAEIVPFKLHTTVYSIDMTIEKSLAAAASPMVGYLAQQFFGYTASSAQSGPFLPDLTNATAVAHGLFVLIAVPFCLCLTIVNLLYFTYPEDRDRVKGDKGDVHSPV</sequence>
<reference evidence="2" key="1">
    <citation type="journal article" date="2024" name="Proc. Natl. Acad. Sci. U.S.A.">
        <title>Extraordinary preservation of gene collinearity over three hundred million years revealed in homosporous lycophytes.</title>
        <authorList>
            <person name="Li C."/>
            <person name="Wickell D."/>
            <person name="Kuo L.Y."/>
            <person name="Chen X."/>
            <person name="Nie B."/>
            <person name="Liao X."/>
            <person name="Peng D."/>
            <person name="Ji J."/>
            <person name="Jenkins J."/>
            <person name="Williams M."/>
            <person name="Shu S."/>
            <person name="Plott C."/>
            <person name="Barry K."/>
            <person name="Rajasekar S."/>
            <person name="Grimwood J."/>
            <person name="Han X."/>
            <person name="Sun S."/>
            <person name="Hou Z."/>
            <person name="He W."/>
            <person name="Dai G."/>
            <person name="Sun C."/>
            <person name="Schmutz J."/>
            <person name="Leebens-Mack J.H."/>
            <person name="Li F.W."/>
            <person name="Wang L."/>
        </authorList>
    </citation>
    <scope>NUCLEOTIDE SEQUENCE [LARGE SCALE GENOMIC DNA]</scope>
    <source>
        <strain evidence="2">cv. PW_Plant_1</strain>
    </source>
</reference>
<accession>A0ACC2CLV7</accession>
<comment type="caution">
    <text evidence="1">The sequence shown here is derived from an EMBL/GenBank/DDBJ whole genome shotgun (WGS) entry which is preliminary data.</text>
</comment>
<dbReference type="Proteomes" id="UP001162992">
    <property type="component" value="Chromosome 9"/>
</dbReference>
<evidence type="ECO:0000313" key="1">
    <source>
        <dbReference type="EMBL" id="KAJ7542985.1"/>
    </source>
</evidence>
<name>A0ACC2CLV7_DIPCM</name>
<evidence type="ECO:0000313" key="2">
    <source>
        <dbReference type="Proteomes" id="UP001162992"/>
    </source>
</evidence>
<keyword evidence="2" id="KW-1185">Reference proteome</keyword>
<organism evidence="1 2">
    <name type="scientific">Diphasiastrum complanatum</name>
    <name type="common">Issler's clubmoss</name>
    <name type="synonym">Lycopodium complanatum</name>
    <dbReference type="NCBI Taxonomy" id="34168"/>
    <lineage>
        <taxon>Eukaryota</taxon>
        <taxon>Viridiplantae</taxon>
        <taxon>Streptophyta</taxon>
        <taxon>Embryophyta</taxon>
        <taxon>Tracheophyta</taxon>
        <taxon>Lycopodiopsida</taxon>
        <taxon>Lycopodiales</taxon>
        <taxon>Lycopodiaceae</taxon>
        <taxon>Lycopodioideae</taxon>
        <taxon>Diphasiastrum</taxon>
    </lineage>
</organism>
<protein>
    <submittedName>
        <fullName evidence="1">Uncharacterized protein</fullName>
    </submittedName>
</protein>
<proteinExistence type="predicted"/>
<gene>
    <name evidence="1" type="ORF">O6H91_09G020500</name>
</gene>
<dbReference type="EMBL" id="CM055100">
    <property type="protein sequence ID" value="KAJ7542985.1"/>
    <property type="molecule type" value="Genomic_DNA"/>
</dbReference>